<proteinExistence type="inferred from homology"/>
<evidence type="ECO:0000256" key="2">
    <source>
        <dbReference type="ARBA" id="ARBA00008806"/>
    </source>
</evidence>
<evidence type="ECO:0000256" key="7">
    <source>
        <dbReference type="SAM" id="Phobius"/>
    </source>
</evidence>
<reference evidence="8 9" key="1">
    <citation type="journal article" date="2014" name="Nature">
        <title>Sequential evolution of bacterial morphology by co-option of a developmental regulator.</title>
        <authorList>
            <person name="Jiang C."/>
            <person name="Brown P.J."/>
            <person name="Ducret A."/>
            <person name="Brun Y.V."/>
        </authorList>
    </citation>
    <scope>NUCLEOTIDE SEQUENCE [LARGE SCALE GENOMIC DNA]</scope>
    <source>
        <strain evidence="8 9">DSM 16100</strain>
    </source>
</reference>
<keyword evidence="9" id="KW-1185">Reference proteome</keyword>
<dbReference type="GO" id="GO:0005886">
    <property type="term" value="C:plasma membrane"/>
    <property type="evidence" value="ECO:0007669"/>
    <property type="project" value="UniProtKB-SubCell"/>
</dbReference>
<comment type="caution">
    <text evidence="8">The sequence shown here is derived from an EMBL/GenBank/DDBJ whole genome shotgun (WGS) entry which is preliminary data.</text>
</comment>
<organism evidence="8 9">
    <name type="scientific">Asticcacaulis benevestitus DSM 16100 = ATCC BAA-896</name>
    <dbReference type="NCBI Taxonomy" id="1121022"/>
    <lineage>
        <taxon>Bacteria</taxon>
        <taxon>Pseudomonadati</taxon>
        <taxon>Pseudomonadota</taxon>
        <taxon>Alphaproteobacteria</taxon>
        <taxon>Caulobacterales</taxon>
        <taxon>Caulobacteraceae</taxon>
        <taxon>Asticcacaulis</taxon>
    </lineage>
</organism>
<dbReference type="CDD" id="cd01127">
    <property type="entry name" value="TrwB_TraG_TraD_VirD4"/>
    <property type="match status" value="1"/>
</dbReference>
<dbReference type="OrthoDB" id="9759295at2"/>
<dbReference type="InterPro" id="IPR003688">
    <property type="entry name" value="TraG/VirD4"/>
</dbReference>
<dbReference type="PANTHER" id="PTHR37937">
    <property type="entry name" value="CONJUGATIVE TRANSFER: DNA TRANSPORT"/>
    <property type="match status" value="1"/>
</dbReference>
<accession>V4PWH9</accession>
<dbReference type="PANTHER" id="PTHR37937:SF1">
    <property type="entry name" value="CONJUGATIVE TRANSFER: DNA TRANSPORT"/>
    <property type="match status" value="1"/>
</dbReference>
<comment type="subcellular location">
    <subcellularLocation>
        <location evidence="1">Cell membrane</location>
        <topology evidence="1">Multi-pass membrane protein</topology>
    </subcellularLocation>
</comment>
<evidence type="ECO:0008006" key="10">
    <source>
        <dbReference type="Google" id="ProtNLM"/>
    </source>
</evidence>
<evidence type="ECO:0000313" key="8">
    <source>
        <dbReference type="EMBL" id="ESQ89935.1"/>
    </source>
</evidence>
<feature type="transmembrane region" description="Helical" evidence="7">
    <location>
        <begin position="12"/>
        <end position="35"/>
    </location>
</feature>
<evidence type="ECO:0000313" key="9">
    <source>
        <dbReference type="Proteomes" id="UP000017837"/>
    </source>
</evidence>
<dbReference type="Gene3D" id="3.40.50.300">
    <property type="entry name" value="P-loop containing nucleotide triphosphate hydrolases"/>
    <property type="match status" value="1"/>
</dbReference>
<feature type="transmembrane region" description="Helical" evidence="7">
    <location>
        <begin position="78"/>
        <end position="102"/>
    </location>
</feature>
<dbReference type="InterPro" id="IPR051539">
    <property type="entry name" value="T4SS-coupling_protein"/>
</dbReference>
<dbReference type="Proteomes" id="UP000017837">
    <property type="component" value="Unassembled WGS sequence"/>
</dbReference>
<keyword evidence="4 7" id="KW-0812">Transmembrane</keyword>
<dbReference type="InterPro" id="IPR027417">
    <property type="entry name" value="P-loop_NTPase"/>
</dbReference>
<dbReference type="STRING" id="1121022.GCA_000376105_03629"/>
<keyword evidence="3" id="KW-1003">Cell membrane</keyword>
<dbReference type="RefSeq" id="WP_018083310.1">
    <property type="nucleotide sequence ID" value="NZ_AQWM01000028.1"/>
</dbReference>
<comment type="similarity">
    <text evidence="2">Belongs to the VirD4/TraG family.</text>
</comment>
<evidence type="ECO:0000256" key="4">
    <source>
        <dbReference type="ARBA" id="ARBA00022692"/>
    </source>
</evidence>
<keyword evidence="5 7" id="KW-1133">Transmembrane helix</keyword>
<gene>
    <name evidence="8" type="ORF">ABENE_13095</name>
</gene>
<dbReference type="eggNOG" id="COG3505">
    <property type="taxonomic scope" value="Bacteria"/>
</dbReference>
<keyword evidence="6 7" id="KW-0472">Membrane</keyword>
<evidence type="ECO:0000256" key="3">
    <source>
        <dbReference type="ARBA" id="ARBA00022475"/>
    </source>
</evidence>
<evidence type="ECO:0000256" key="6">
    <source>
        <dbReference type="ARBA" id="ARBA00023136"/>
    </source>
</evidence>
<sequence>MINWFFRVFRALGNMLAAAARDPLWAFMCIVMAPFRMWKHVLGTLVIVILSAIVLDLFLLWIYSLIVPHGTRNKVLDIAFGIVLLVVMAAVFLRVIAAPLLLHFDYGDGANTHGSARFATRKDMDGITSLRVGLLIGREGPGGKLMRYDGPAHLLTMAPTRSGKGVGTIIPNLLTQNRSIVCIDPKGENARITARARSAFGPVHILDPFGVTDQPSAAYNPLAALDPDSPDIAEDAALLADALVVDPPGAAGEAHWNEEAKALITGIILYIVSEEIGVHRNLAVLRDCLTLDTHEFADLLTRMQATPACHGLIRRAANRHKSKSDREAAGVLSAAQRHTHFLDSPRMADVLRRSDFSFGDLKRGVTTVFLVLPPDRLDTYARWLRLLATQSLTDMVRAPERLTSPVLYLLDEFASLGHLAAVERAMSLLAGYGVQLWPILQDIHQLKATYGQRAGTFLSNAGVLQVFGVNDHESARLISDLLGQSTIVFQNMSRNLDSQDSGISYGEQHTGRPLLTPDEVRRLPPESELLFLAGQAPHIAYKLKYYADSEFTGRFDPV</sequence>
<dbReference type="PATRIC" id="fig|1121022.4.peg.2661"/>
<dbReference type="SUPFAM" id="SSF52540">
    <property type="entry name" value="P-loop containing nucleoside triphosphate hydrolases"/>
    <property type="match status" value="1"/>
</dbReference>
<dbReference type="AlphaFoldDB" id="V4PWH9"/>
<feature type="transmembrane region" description="Helical" evidence="7">
    <location>
        <begin position="41"/>
        <end position="66"/>
    </location>
</feature>
<evidence type="ECO:0000256" key="5">
    <source>
        <dbReference type="ARBA" id="ARBA00022989"/>
    </source>
</evidence>
<protein>
    <recommendedName>
        <fullName evidence="10">Conjugal transfer protein TraG</fullName>
    </recommendedName>
</protein>
<evidence type="ECO:0000256" key="1">
    <source>
        <dbReference type="ARBA" id="ARBA00004651"/>
    </source>
</evidence>
<dbReference type="Pfam" id="PF02534">
    <property type="entry name" value="T4SS-DNA_transf"/>
    <property type="match status" value="1"/>
</dbReference>
<dbReference type="EMBL" id="AWGB01000027">
    <property type="protein sequence ID" value="ESQ89935.1"/>
    <property type="molecule type" value="Genomic_DNA"/>
</dbReference>
<name>V4PWH9_9CAUL</name>